<dbReference type="RefSeq" id="WP_230577067.1">
    <property type="nucleotide sequence ID" value="NZ_CAKJTI010000070.1"/>
</dbReference>
<organism evidence="3 4">
    <name type="scientific">Bacillus rhizoplanae</name>
    <dbReference type="NCBI Taxonomy" id="2880966"/>
    <lineage>
        <taxon>Bacteria</taxon>
        <taxon>Bacillati</taxon>
        <taxon>Bacillota</taxon>
        <taxon>Bacilli</taxon>
        <taxon>Bacillales</taxon>
        <taxon>Bacillaceae</taxon>
        <taxon>Bacillus</taxon>
    </lineage>
</organism>
<keyword evidence="2" id="KW-0732">Signal</keyword>
<dbReference type="InterPro" id="IPR017946">
    <property type="entry name" value="PLC-like_Pdiesterase_TIM-brl"/>
</dbReference>
<dbReference type="CDD" id="cd08577">
    <property type="entry name" value="PI-PLCc_GDPD_SF_unchar3"/>
    <property type="match status" value="1"/>
</dbReference>
<feature type="signal peptide" evidence="2">
    <location>
        <begin position="1"/>
        <end position="24"/>
    </location>
</feature>
<dbReference type="Pfam" id="PF13653">
    <property type="entry name" value="GDPD_2"/>
    <property type="match status" value="1"/>
</dbReference>
<dbReference type="SUPFAM" id="SSF51695">
    <property type="entry name" value="PLC-like phosphodiesterases"/>
    <property type="match status" value="1"/>
</dbReference>
<feature type="chain" id="PRO_5046650743" description="Altered inheritance of mitochondria protein 6" evidence="2">
    <location>
        <begin position="25"/>
        <end position="303"/>
    </location>
</feature>
<reference evidence="3 4" key="1">
    <citation type="submission" date="2021-10" db="EMBL/GenBank/DDBJ databases">
        <authorList>
            <person name="Criscuolo A."/>
        </authorList>
    </citation>
    <scope>NUCLEOTIDE SEQUENCE [LARGE SCALE GENOMIC DNA]</scope>
    <source>
        <strain evidence="4">CIP 111899</strain>
    </source>
</reference>
<evidence type="ECO:0000313" key="3">
    <source>
        <dbReference type="EMBL" id="CAG9615168.1"/>
    </source>
</evidence>
<dbReference type="InterPro" id="IPR039559">
    <property type="entry name" value="AIM6_PI-PLC-like_dom"/>
</dbReference>
<protein>
    <recommendedName>
        <fullName evidence="1">Altered inheritance of mitochondria protein 6</fullName>
    </recommendedName>
</protein>
<dbReference type="EMBL" id="CAKJTI010000070">
    <property type="protein sequence ID" value="CAG9615168.1"/>
    <property type="molecule type" value="Genomic_DNA"/>
</dbReference>
<keyword evidence="4" id="KW-1185">Reference proteome</keyword>
<sequence length="303" mass="34085">MKKCLAVLTLIASVFMLSFTNVFAAAGEGNSSLSNQEIVVPLAKAHAHNDYEHTRPLTDALEHGFTSVEADVWLVDGELLVAHDKEDIRPDRTLKSLYLDPLKKRVKDNNGAVYPGYDKEFTLWIDVKSEDAATYQVIHEQLTKYQNMLTKFLPSGVKPGAITVYISGNRPKELMESQPVRYAAYDGRMSDLESGDSNEFMPIISDNWTKYFTWMGEGEMPKSEREELNHIVSTAHANGQKVRFWATPDIASPARDAVWKELLNAGVDFINTDDLAGLQLFLMKNDPQPSEPNITWETTNNNK</sequence>
<dbReference type="Proteomes" id="UP000789423">
    <property type="component" value="Unassembled WGS sequence"/>
</dbReference>
<accession>A0ABN8A253</accession>
<comment type="caution">
    <text evidence="3">The sequence shown here is derived from an EMBL/GenBank/DDBJ whole genome shotgun (WGS) entry which is preliminary data.</text>
</comment>
<evidence type="ECO:0000256" key="2">
    <source>
        <dbReference type="SAM" id="SignalP"/>
    </source>
</evidence>
<dbReference type="PANTHER" id="PTHR31571:SF1">
    <property type="entry name" value="ALTERED INHERITANCE OF MITOCHONDRIA PROTEIN 6"/>
    <property type="match status" value="1"/>
</dbReference>
<dbReference type="Gene3D" id="3.20.20.190">
    <property type="entry name" value="Phosphatidylinositol (PI) phosphodiesterase"/>
    <property type="match status" value="1"/>
</dbReference>
<dbReference type="InterPro" id="IPR051236">
    <property type="entry name" value="HAT_RTT109-like"/>
</dbReference>
<evidence type="ECO:0000256" key="1">
    <source>
        <dbReference type="ARBA" id="ARBA00014286"/>
    </source>
</evidence>
<gene>
    <name evidence="3" type="ORF">BACCIP111899_04405</name>
</gene>
<evidence type="ECO:0000313" key="4">
    <source>
        <dbReference type="Proteomes" id="UP000789423"/>
    </source>
</evidence>
<name>A0ABN8A253_9BACI</name>
<proteinExistence type="predicted"/>
<dbReference type="PANTHER" id="PTHR31571">
    <property type="entry name" value="ALTERED INHERITANCE OF MITOCHONDRIA PROTEIN 6"/>
    <property type="match status" value="1"/>
</dbReference>